<dbReference type="Pfam" id="PF00501">
    <property type="entry name" value="AMP-binding"/>
    <property type="match status" value="1"/>
</dbReference>
<dbReference type="Proteomes" id="UP000247584">
    <property type="component" value="Unassembled WGS sequence"/>
</dbReference>
<dbReference type="EMBL" id="QJSY01000013">
    <property type="protein sequence ID" value="PYE58610.1"/>
    <property type="molecule type" value="Genomic_DNA"/>
</dbReference>
<dbReference type="PROSITE" id="PS00455">
    <property type="entry name" value="AMP_BINDING"/>
    <property type="match status" value="1"/>
</dbReference>
<accession>A0ABX5PNS8</accession>
<proteinExistence type="predicted"/>
<dbReference type="InterPro" id="IPR050237">
    <property type="entry name" value="ATP-dep_AMP-bd_enzyme"/>
</dbReference>
<sequence length="621" mass="66918">MFPPAEDSQVAANEPAPEANSAKGHNLCRHLKQAAINQSEDLAVAVQRRRAGKFSYQELDFKTLDSDSDRLAGALLDYGFKPGMKAVLMVTPGIEFFVLTFALFKAGIIPVMVDPGMGIAKLKQCLAEAEPDAFIGIPKAHVARLLFGWGKPSIRLLLTAGEGFLGRNPPWGGSSVSRLLARAPESVTFPMAQLGAQQMAAILFTSGSTGTPKGVVYSHGMFEAQITALRNDYGIRPGERDLSTFPLFALFGPALGMASIVPEMDASKPITARPENLFAAIEHYACSNMFVNPALLDRLGRGGNGRRLHSLKRVISAGAPADPKAIARFSAMLAEDVEVLNSYGATESLPVSMIGSKALGATAAITDKGGGICVGKPVSGIRVSIIGISEEAIDSWSPTLELATGEIGEIVVDGAVVNQSYYRREGANKQAKIAYEGRQLHRMGDLGYLDAEGRLWMCGRKAHRVDVIKDGELQKRYLSIPCERIFNTHPQVKRSALVGVELTQNKPGGGGTVQESAFSFTAGPDSTFLDSTSLDSTSLDSTAPEKAPLICIELEQFLSPTEQQQLFTELQALADKQPLTRGIRHFMLHPGFPMDVRHNAKIFREQLAVWAQKQLAGSQNR</sequence>
<protein>
    <submittedName>
        <fullName evidence="3">Acyl-CoA synthetase (AMP-forming)/AMP-acid ligase II</fullName>
    </submittedName>
</protein>
<dbReference type="Gene3D" id="3.40.50.12780">
    <property type="entry name" value="N-terminal domain of ligase-like"/>
    <property type="match status" value="1"/>
</dbReference>
<dbReference type="InterPro" id="IPR000873">
    <property type="entry name" value="AMP-dep_synth/lig_dom"/>
</dbReference>
<feature type="region of interest" description="Disordered" evidence="1">
    <location>
        <begin position="1"/>
        <end position="22"/>
    </location>
</feature>
<reference evidence="3 4" key="1">
    <citation type="submission" date="2018-06" db="EMBL/GenBank/DDBJ databases">
        <title>Genomic Encyclopedia of Type Strains, Phase III (KMG-III): the genomes of soil and plant-associated and newly described type strains.</title>
        <authorList>
            <person name="Whitman W."/>
        </authorList>
    </citation>
    <scope>NUCLEOTIDE SEQUENCE [LARGE SCALE GENOMIC DNA]</scope>
    <source>
        <strain evidence="3 4">JC5</strain>
    </source>
</reference>
<dbReference type="PANTHER" id="PTHR43767:SF1">
    <property type="entry name" value="NONRIBOSOMAL PEPTIDE SYNTHASE PES1 (EUROFUNG)-RELATED"/>
    <property type="match status" value="1"/>
</dbReference>
<dbReference type="GO" id="GO:0016874">
    <property type="term" value="F:ligase activity"/>
    <property type="evidence" value="ECO:0007669"/>
    <property type="project" value="UniProtKB-KW"/>
</dbReference>
<feature type="compositionally biased region" description="Low complexity" evidence="1">
    <location>
        <begin position="11"/>
        <end position="20"/>
    </location>
</feature>
<keyword evidence="4" id="KW-1185">Reference proteome</keyword>
<name>A0ABX5PNS8_9GAMM</name>
<dbReference type="InterPro" id="IPR020845">
    <property type="entry name" value="AMP-binding_CS"/>
</dbReference>
<dbReference type="SUPFAM" id="SSF56801">
    <property type="entry name" value="Acetyl-CoA synthetase-like"/>
    <property type="match status" value="1"/>
</dbReference>
<gene>
    <name evidence="3" type="ORF">C8J23_113105</name>
</gene>
<comment type="caution">
    <text evidence="3">The sequence shown here is derived from an EMBL/GenBank/DDBJ whole genome shotgun (WGS) entry which is preliminary data.</text>
</comment>
<dbReference type="InterPro" id="IPR042099">
    <property type="entry name" value="ANL_N_sf"/>
</dbReference>
<feature type="domain" description="AMP-dependent synthetase/ligase" evidence="2">
    <location>
        <begin position="48"/>
        <end position="422"/>
    </location>
</feature>
<dbReference type="PANTHER" id="PTHR43767">
    <property type="entry name" value="LONG-CHAIN-FATTY-ACID--COA LIGASE"/>
    <property type="match status" value="1"/>
</dbReference>
<evidence type="ECO:0000313" key="3">
    <source>
        <dbReference type="EMBL" id="PYE58610.1"/>
    </source>
</evidence>
<evidence type="ECO:0000313" key="4">
    <source>
        <dbReference type="Proteomes" id="UP000247584"/>
    </source>
</evidence>
<dbReference type="RefSeq" id="WP_101055899.1">
    <property type="nucleotide sequence ID" value="NZ_BMXX01000016.1"/>
</dbReference>
<dbReference type="NCBIfam" id="NF006754">
    <property type="entry name" value="PRK09274.1"/>
    <property type="match status" value="1"/>
</dbReference>
<evidence type="ECO:0000259" key="2">
    <source>
        <dbReference type="Pfam" id="PF00501"/>
    </source>
</evidence>
<keyword evidence="3" id="KW-0436">Ligase</keyword>
<evidence type="ECO:0000256" key="1">
    <source>
        <dbReference type="SAM" id="MobiDB-lite"/>
    </source>
</evidence>
<organism evidence="3 4">
    <name type="scientific">Shewanella chilikensis</name>
    <dbReference type="NCBI Taxonomy" id="558541"/>
    <lineage>
        <taxon>Bacteria</taxon>
        <taxon>Pseudomonadati</taxon>
        <taxon>Pseudomonadota</taxon>
        <taxon>Gammaproteobacteria</taxon>
        <taxon>Alteromonadales</taxon>
        <taxon>Shewanellaceae</taxon>
        <taxon>Shewanella</taxon>
    </lineage>
</organism>